<dbReference type="InterPro" id="IPR036864">
    <property type="entry name" value="Zn2-C6_fun-type_DNA-bd_sf"/>
</dbReference>
<dbReference type="PROSITE" id="PS00463">
    <property type="entry name" value="ZN2_CY6_FUNGAL_1"/>
    <property type="match status" value="1"/>
</dbReference>
<keyword evidence="1" id="KW-0805">Transcription regulation</keyword>
<feature type="compositionally biased region" description="Polar residues" evidence="5">
    <location>
        <begin position="237"/>
        <end position="251"/>
    </location>
</feature>
<keyword evidence="4" id="KW-0539">Nucleus</keyword>
<reference evidence="8" key="1">
    <citation type="journal article" date="2017" name="Genome Biol.">
        <title>Comparative genomics reveals high biological diversity and specific adaptations in the industrially and medically important fungal genus Aspergillus.</title>
        <authorList>
            <person name="de Vries R.P."/>
            <person name="Riley R."/>
            <person name="Wiebenga A."/>
            <person name="Aguilar-Osorio G."/>
            <person name="Amillis S."/>
            <person name="Uchima C.A."/>
            <person name="Anderluh G."/>
            <person name="Asadollahi M."/>
            <person name="Askin M."/>
            <person name="Barry K."/>
            <person name="Battaglia E."/>
            <person name="Bayram O."/>
            <person name="Benocci T."/>
            <person name="Braus-Stromeyer S.A."/>
            <person name="Caldana C."/>
            <person name="Canovas D."/>
            <person name="Cerqueira G.C."/>
            <person name="Chen F."/>
            <person name="Chen W."/>
            <person name="Choi C."/>
            <person name="Clum A."/>
            <person name="Dos Santos R.A."/>
            <person name="Damasio A.R."/>
            <person name="Diallinas G."/>
            <person name="Emri T."/>
            <person name="Fekete E."/>
            <person name="Flipphi M."/>
            <person name="Freyberg S."/>
            <person name="Gallo A."/>
            <person name="Gournas C."/>
            <person name="Habgood R."/>
            <person name="Hainaut M."/>
            <person name="Harispe M.L."/>
            <person name="Henrissat B."/>
            <person name="Hilden K.S."/>
            <person name="Hope R."/>
            <person name="Hossain A."/>
            <person name="Karabika E."/>
            <person name="Karaffa L."/>
            <person name="Karanyi Z."/>
            <person name="Krasevec N."/>
            <person name="Kuo A."/>
            <person name="Kusch H."/>
            <person name="LaButti K."/>
            <person name="Lagendijk E.L."/>
            <person name="Lapidus A."/>
            <person name="Levasseur A."/>
            <person name="Lindquist E."/>
            <person name="Lipzen A."/>
            <person name="Logrieco A.F."/>
            <person name="MacCabe A."/>
            <person name="Maekelae M.R."/>
            <person name="Malavazi I."/>
            <person name="Melin P."/>
            <person name="Meyer V."/>
            <person name="Mielnichuk N."/>
            <person name="Miskei M."/>
            <person name="Molnar A.P."/>
            <person name="Mule G."/>
            <person name="Ngan C.Y."/>
            <person name="Orejas M."/>
            <person name="Orosz E."/>
            <person name="Ouedraogo J.P."/>
            <person name="Overkamp K.M."/>
            <person name="Park H.-S."/>
            <person name="Perrone G."/>
            <person name="Piumi F."/>
            <person name="Punt P.J."/>
            <person name="Ram A.F."/>
            <person name="Ramon A."/>
            <person name="Rauscher S."/>
            <person name="Record E."/>
            <person name="Riano-Pachon D.M."/>
            <person name="Robert V."/>
            <person name="Roehrig J."/>
            <person name="Ruller R."/>
            <person name="Salamov A."/>
            <person name="Salih N.S."/>
            <person name="Samson R.A."/>
            <person name="Sandor E."/>
            <person name="Sanguinetti M."/>
            <person name="Schuetze T."/>
            <person name="Sepcic K."/>
            <person name="Shelest E."/>
            <person name="Sherlock G."/>
            <person name="Sophianopoulou V."/>
            <person name="Squina F.M."/>
            <person name="Sun H."/>
            <person name="Susca A."/>
            <person name="Todd R.B."/>
            <person name="Tsang A."/>
            <person name="Unkles S.E."/>
            <person name="van de Wiele N."/>
            <person name="van Rossen-Uffink D."/>
            <person name="Oliveira J.V."/>
            <person name="Vesth T.C."/>
            <person name="Visser J."/>
            <person name="Yu J.-H."/>
            <person name="Zhou M."/>
            <person name="Andersen M.R."/>
            <person name="Archer D.B."/>
            <person name="Baker S.E."/>
            <person name="Benoit I."/>
            <person name="Brakhage A.A."/>
            <person name="Braus G.H."/>
            <person name="Fischer R."/>
            <person name="Frisvad J.C."/>
            <person name="Goldman G.H."/>
            <person name="Houbraken J."/>
            <person name="Oakley B."/>
            <person name="Pocsi I."/>
            <person name="Scazzocchio C."/>
            <person name="Seiboth B."/>
            <person name="vanKuyk P.A."/>
            <person name="Wortman J."/>
            <person name="Dyer P.S."/>
            <person name="Grigoriev I.V."/>
        </authorList>
    </citation>
    <scope>NUCLEOTIDE SEQUENCE [LARGE SCALE GENOMIC DNA]</scope>
    <source>
        <strain evidence="8">CBS 516.65</strain>
    </source>
</reference>
<gene>
    <name evidence="7" type="ORF">ASPGLDRAFT_32119</name>
</gene>
<dbReference type="PROSITE" id="PS50048">
    <property type="entry name" value="ZN2_CY6_FUNGAL_2"/>
    <property type="match status" value="1"/>
</dbReference>
<dbReference type="Gene3D" id="4.10.240.10">
    <property type="entry name" value="Zn(2)-C6 fungal-type DNA-binding domain"/>
    <property type="match status" value="1"/>
</dbReference>
<dbReference type="GeneID" id="34460396"/>
<dbReference type="GO" id="GO:0008270">
    <property type="term" value="F:zinc ion binding"/>
    <property type="evidence" value="ECO:0007669"/>
    <property type="project" value="InterPro"/>
</dbReference>
<dbReference type="EMBL" id="KV878890">
    <property type="protein sequence ID" value="OJJ87624.1"/>
    <property type="molecule type" value="Genomic_DNA"/>
</dbReference>
<dbReference type="PANTHER" id="PTHR47655:SF4">
    <property type="entry name" value="ZN(II)2CYS6 TRANSCRIPTION FACTOR (EUROFUNG)"/>
    <property type="match status" value="1"/>
</dbReference>
<dbReference type="InterPro" id="IPR001138">
    <property type="entry name" value="Zn2Cys6_DnaBD"/>
</dbReference>
<proteinExistence type="predicted"/>
<feature type="compositionally biased region" description="Polar residues" evidence="5">
    <location>
        <begin position="179"/>
        <end position="188"/>
    </location>
</feature>
<evidence type="ECO:0000259" key="6">
    <source>
        <dbReference type="PROSITE" id="PS50048"/>
    </source>
</evidence>
<evidence type="ECO:0000313" key="8">
    <source>
        <dbReference type="Proteomes" id="UP000184300"/>
    </source>
</evidence>
<dbReference type="AlphaFoldDB" id="A0A1L9VUP3"/>
<accession>A0A1L9VUP3</accession>
<name>A0A1L9VUP3_ASPGL</name>
<dbReference type="Pfam" id="PF00172">
    <property type="entry name" value="Zn_clus"/>
    <property type="match status" value="1"/>
</dbReference>
<dbReference type="SUPFAM" id="SSF57701">
    <property type="entry name" value="Zn2/Cys6 DNA-binding domain"/>
    <property type="match status" value="1"/>
</dbReference>
<feature type="compositionally biased region" description="Low complexity" evidence="5">
    <location>
        <begin position="227"/>
        <end position="236"/>
    </location>
</feature>
<evidence type="ECO:0000256" key="2">
    <source>
        <dbReference type="ARBA" id="ARBA00023125"/>
    </source>
</evidence>
<evidence type="ECO:0000256" key="5">
    <source>
        <dbReference type="SAM" id="MobiDB-lite"/>
    </source>
</evidence>
<protein>
    <recommendedName>
        <fullName evidence="6">Zn(2)-C6 fungal-type domain-containing protein</fullName>
    </recommendedName>
</protein>
<evidence type="ECO:0000256" key="3">
    <source>
        <dbReference type="ARBA" id="ARBA00023163"/>
    </source>
</evidence>
<keyword evidence="3" id="KW-0804">Transcription</keyword>
<dbReference type="PANTHER" id="PTHR47655">
    <property type="entry name" value="QUINIC ACID UTILIZATION ACTIVATOR"/>
    <property type="match status" value="1"/>
</dbReference>
<dbReference type="RefSeq" id="XP_022404307.1">
    <property type="nucleotide sequence ID" value="XM_022544135.1"/>
</dbReference>
<feature type="region of interest" description="Disordered" evidence="5">
    <location>
        <begin position="179"/>
        <end position="206"/>
    </location>
</feature>
<keyword evidence="8" id="KW-1185">Reference proteome</keyword>
<dbReference type="Proteomes" id="UP000184300">
    <property type="component" value="Unassembled WGS sequence"/>
</dbReference>
<dbReference type="InterPro" id="IPR052783">
    <property type="entry name" value="Metabolic/Drug-Res_Regulator"/>
</dbReference>
<dbReference type="SMART" id="SM00066">
    <property type="entry name" value="GAL4"/>
    <property type="match status" value="1"/>
</dbReference>
<keyword evidence="2" id="KW-0238">DNA-binding</keyword>
<evidence type="ECO:0000256" key="1">
    <source>
        <dbReference type="ARBA" id="ARBA00023015"/>
    </source>
</evidence>
<evidence type="ECO:0000313" key="7">
    <source>
        <dbReference type="EMBL" id="OJJ87624.1"/>
    </source>
</evidence>
<dbReference type="STRING" id="1160497.A0A1L9VUP3"/>
<dbReference type="GO" id="GO:0003677">
    <property type="term" value="F:DNA binding"/>
    <property type="evidence" value="ECO:0007669"/>
    <property type="project" value="UniProtKB-KW"/>
</dbReference>
<dbReference type="VEuPathDB" id="FungiDB:ASPGLDRAFT_32119"/>
<dbReference type="OrthoDB" id="4151048at2759"/>
<dbReference type="CDD" id="cd00067">
    <property type="entry name" value="GAL4"/>
    <property type="match status" value="1"/>
</dbReference>
<sequence length="384" mass="43196">MPRQPKLRPKTNIPGLPENLYDLTAVAQFSELECQQEMEEKPQRVFRVKRKHVLKACDRCRIKKTKCDGKQPCNRCAAYNHPCLFRERKATQTRVYSKGYVELLESNLSMAVKGLQGLHRICSDNHCFPGDPLQMTADGHPLTHDILDRMGIIRQAEESPEDPNEESEDLQYLRYLSSNSTDSATTDPSPEPATPSQPTSSICSPAESLHKPFKWEADMLPTQAEPQQQQQQQQQQNYQYSGYSGTGYHTPQQRQQGLIMPRLSLDTTVSLGNDIPSCTSTCTSATLPSAATSHHDTPLTSPYMYYAEDPSTRIHPPMMLPTGLDTNSHTQPQPHAQTATAGLPLDILNAYQQHLSTLQEQQQQQQQQPMYAALATGWTFSLDR</sequence>
<feature type="region of interest" description="Disordered" evidence="5">
    <location>
        <begin position="222"/>
        <end position="251"/>
    </location>
</feature>
<dbReference type="GO" id="GO:0000981">
    <property type="term" value="F:DNA-binding transcription factor activity, RNA polymerase II-specific"/>
    <property type="evidence" value="ECO:0007669"/>
    <property type="project" value="InterPro"/>
</dbReference>
<evidence type="ECO:0000256" key="4">
    <source>
        <dbReference type="ARBA" id="ARBA00023242"/>
    </source>
</evidence>
<feature type="domain" description="Zn(2)-C6 fungal-type" evidence="6">
    <location>
        <begin position="56"/>
        <end position="85"/>
    </location>
</feature>
<organism evidence="7 8">
    <name type="scientific">Aspergillus glaucus CBS 516.65</name>
    <dbReference type="NCBI Taxonomy" id="1160497"/>
    <lineage>
        <taxon>Eukaryota</taxon>
        <taxon>Fungi</taxon>
        <taxon>Dikarya</taxon>
        <taxon>Ascomycota</taxon>
        <taxon>Pezizomycotina</taxon>
        <taxon>Eurotiomycetes</taxon>
        <taxon>Eurotiomycetidae</taxon>
        <taxon>Eurotiales</taxon>
        <taxon>Aspergillaceae</taxon>
        <taxon>Aspergillus</taxon>
        <taxon>Aspergillus subgen. Aspergillus</taxon>
    </lineage>
</organism>